<evidence type="ECO:0000313" key="3">
    <source>
        <dbReference type="EMBL" id="KAF2235880.1"/>
    </source>
</evidence>
<feature type="region of interest" description="Disordered" evidence="1">
    <location>
        <begin position="331"/>
        <end position="358"/>
    </location>
</feature>
<name>A0A6A6HEI5_VIRVR</name>
<keyword evidence="2" id="KW-0472">Membrane</keyword>
<keyword evidence="4" id="KW-1185">Reference proteome</keyword>
<feature type="compositionally biased region" description="Low complexity" evidence="1">
    <location>
        <begin position="412"/>
        <end position="426"/>
    </location>
</feature>
<sequence length="529" mass="57783">MTQSRTSAIGEARATVYLQSRVPPHHTIIEPIERRKDVPGWTTLYTDVEISSVTAATTKDILPDTKQPSEGPPPAVSRTEDILPNLPPAMVYLVIFLVTIVLSTAALLYFVNFGTPGAFLQGGYRKTANAFRRYWFRIKTLYRDIIFRVRNHTASDRPHYVRFEPVTEDDRELAEREIRDQTRPLSNNTHAKIGLDKIYDQSDQMKQDILHDTMPHSSTLAPRLKPVSSLSRRGISPDEPTEATSSGYETAHVYASPSMFRFPRSGTETQDFATRTADPANYLTIPTDHSFPRSSAPSPTSYSPTPSAIAAVNADPGSAASALAPSFYPSPSSGDFHASQQQHAVTTSPTSSSDLSTGKLRASIDRVALARQTPLPPSPPEAYRAFPMHRRRPTEEEWIEQRKRFEEEGEEGVVPSVEGVGSSGDEGVSYPVASSEEAAYWDVEALGSARVGGGEGRNARGEGEEEMLMGEGRDERLPSMSYQPEIHGANGGAGGVLGGVERAVDRVAGGMAKWIDGGAEQHGDKNETR</sequence>
<feature type="region of interest" description="Disordered" evidence="1">
    <location>
        <begin position="213"/>
        <end position="249"/>
    </location>
</feature>
<protein>
    <submittedName>
        <fullName evidence="3">Uncharacterized protein</fullName>
    </submittedName>
</protein>
<gene>
    <name evidence="3" type="ORF">EV356DRAFT_88704</name>
</gene>
<dbReference type="Proteomes" id="UP000800092">
    <property type="component" value="Unassembled WGS sequence"/>
</dbReference>
<accession>A0A6A6HEI5</accession>
<keyword evidence="2" id="KW-0812">Transmembrane</keyword>
<evidence type="ECO:0000313" key="4">
    <source>
        <dbReference type="Proteomes" id="UP000800092"/>
    </source>
</evidence>
<dbReference type="AlphaFoldDB" id="A0A6A6HEI5"/>
<feature type="region of interest" description="Disordered" evidence="1">
    <location>
        <begin position="61"/>
        <end position="80"/>
    </location>
</feature>
<keyword evidence="2" id="KW-1133">Transmembrane helix</keyword>
<evidence type="ECO:0000256" key="2">
    <source>
        <dbReference type="SAM" id="Phobius"/>
    </source>
</evidence>
<feature type="region of interest" description="Disordered" evidence="1">
    <location>
        <begin position="405"/>
        <end position="426"/>
    </location>
</feature>
<reference evidence="3" key="1">
    <citation type="journal article" date="2020" name="Stud. Mycol.">
        <title>101 Dothideomycetes genomes: a test case for predicting lifestyles and emergence of pathogens.</title>
        <authorList>
            <person name="Haridas S."/>
            <person name="Albert R."/>
            <person name="Binder M."/>
            <person name="Bloem J."/>
            <person name="Labutti K."/>
            <person name="Salamov A."/>
            <person name="Andreopoulos B."/>
            <person name="Baker S."/>
            <person name="Barry K."/>
            <person name="Bills G."/>
            <person name="Bluhm B."/>
            <person name="Cannon C."/>
            <person name="Castanera R."/>
            <person name="Culley D."/>
            <person name="Daum C."/>
            <person name="Ezra D."/>
            <person name="Gonzalez J."/>
            <person name="Henrissat B."/>
            <person name="Kuo A."/>
            <person name="Liang C."/>
            <person name="Lipzen A."/>
            <person name="Lutzoni F."/>
            <person name="Magnuson J."/>
            <person name="Mondo S."/>
            <person name="Nolan M."/>
            <person name="Ohm R."/>
            <person name="Pangilinan J."/>
            <person name="Park H.-J."/>
            <person name="Ramirez L."/>
            <person name="Alfaro M."/>
            <person name="Sun H."/>
            <person name="Tritt A."/>
            <person name="Yoshinaga Y."/>
            <person name="Zwiers L.-H."/>
            <person name="Turgeon B."/>
            <person name="Goodwin S."/>
            <person name="Spatafora J."/>
            <person name="Crous P."/>
            <person name="Grigoriev I."/>
        </authorList>
    </citation>
    <scope>NUCLEOTIDE SEQUENCE</scope>
    <source>
        <strain evidence="3">Tuck. ex Michener</strain>
    </source>
</reference>
<feature type="compositionally biased region" description="Low complexity" evidence="1">
    <location>
        <begin position="294"/>
        <end position="309"/>
    </location>
</feature>
<proteinExistence type="predicted"/>
<dbReference type="EMBL" id="ML991788">
    <property type="protein sequence ID" value="KAF2235880.1"/>
    <property type="molecule type" value="Genomic_DNA"/>
</dbReference>
<feature type="region of interest" description="Disordered" evidence="1">
    <location>
        <begin position="276"/>
        <end position="309"/>
    </location>
</feature>
<evidence type="ECO:0000256" key="1">
    <source>
        <dbReference type="SAM" id="MobiDB-lite"/>
    </source>
</evidence>
<feature type="compositionally biased region" description="Polar residues" evidence="1">
    <location>
        <begin position="331"/>
        <end position="345"/>
    </location>
</feature>
<dbReference type="OrthoDB" id="10626729at2759"/>
<feature type="transmembrane region" description="Helical" evidence="2">
    <location>
        <begin position="89"/>
        <end position="111"/>
    </location>
</feature>
<feature type="compositionally biased region" description="Low complexity" evidence="1">
    <location>
        <begin position="346"/>
        <end position="357"/>
    </location>
</feature>
<organism evidence="3 4">
    <name type="scientific">Viridothelium virens</name>
    <name type="common">Speckled blister lichen</name>
    <name type="synonym">Trypethelium virens</name>
    <dbReference type="NCBI Taxonomy" id="1048519"/>
    <lineage>
        <taxon>Eukaryota</taxon>
        <taxon>Fungi</taxon>
        <taxon>Dikarya</taxon>
        <taxon>Ascomycota</taxon>
        <taxon>Pezizomycotina</taxon>
        <taxon>Dothideomycetes</taxon>
        <taxon>Dothideomycetes incertae sedis</taxon>
        <taxon>Trypetheliales</taxon>
        <taxon>Trypetheliaceae</taxon>
        <taxon>Viridothelium</taxon>
    </lineage>
</organism>